<dbReference type="Proteomes" id="UP000631114">
    <property type="component" value="Unassembled WGS sequence"/>
</dbReference>
<dbReference type="AlphaFoldDB" id="A0A835IPS1"/>
<accession>A0A835IPS1</accession>
<keyword evidence="1" id="KW-1133">Transmembrane helix</keyword>
<feature type="transmembrane region" description="Helical" evidence="1">
    <location>
        <begin position="20"/>
        <end position="40"/>
    </location>
</feature>
<name>A0A835IPS1_9MAGN</name>
<comment type="caution">
    <text evidence="2">The sequence shown here is derived from an EMBL/GenBank/DDBJ whole genome shotgun (WGS) entry which is preliminary data.</text>
</comment>
<keyword evidence="3" id="KW-1185">Reference proteome</keyword>
<organism evidence="2 3">
    <name type="scientific">Coptis chinensis</name>
    <dbReference type="NCBI Taxonomy" id="261450"/>
    <lineage>
        <taxon>Eukaryota</taxon>
        <taxon>Viridiplantae</taxon>
        <taxon>Streptophyta</taxon>
        <taxon>Embryophyta</taxon>
        <taxon>Tracheophyta</taxon>
        <taxon>Spermatophyta</taxon>
        <taxon>Magnoliopsida</taxon>
        <taxon>Ranunculales</taxon>
        <taxon>Ranunculaceae</taxon>
        <taxon>Coptidoideae</taxon>
        <taxon>Coptis</taxon>
    </lineage>
</organism>
<dbReference type="OrthoDB" id="1854918at2759"/>
<evidence type="ECO:0000313" key="2">
    <source>
        <dbReference type="EMBL" id="KAF9621886.1"/>
    </source>
</evidence>
<sequence length="69" mass="7526">SSSFHSEEEMPGEETAGPVLLRLLAFVGAGVICTSAINLWRDLERKAAQREKSEIPEDKLGSLVKKAVE</sequence>
<evidence type="ECO:0000313" key="3">
    <source>
        <dbReference type="Proteomes" id="UP000631114"/>
    </source>
</evidence>
<feature type="non-terminal residue" evidence="2">
    <location>
        <position position="69"/>
    </location>
</feature>
<keyword evidence="1" id="KW-0472">Membrane</keyword>
<proteinExistence type="predicted"/>
<dbReference type="EMBL" id="JADFTS010000002">
    <property type="protein sequence ID" value="KAF9621886.1"/>
    <property type="molecule type" value="Genomic_DNA"/>
</dbReference>
<reference evidence="2 3" key="1">
    <citation type="submission" date="2020-10" db="EMBL/GenBank/DDBJ databases">
        <title>The Coptis chinensis genome and diversification of protoberbering-type alkaloids.</title>
        <authorList>
            <person name="Wang B."/>
            <person name="Shu S."/>
            <person name="Song C."/>
            <person name="Liu Y."/>
        </authorList>
    </citation>
    <scope>NUCLEOTIDE SEQUENCE [LARGE SCALE GENOMIC DNA]</scope>
    <source>
        <strain evidence="2">HL-2020</strain>
        <tissue evidence="2">Leaf</tissue>
    </source>
</reference>
<keyword evidence="1" id="KW-0812">Transmembrane</keyword>
<evidence type="ECO:0000256" key="1">
    <source>
        <dbReference type="SAM" id="Phobius"/>
    </source>
</evidence>
<protein>
    <submittedName>
        <fullName evidence="2">Uncharacterized protein</fullName>
    </submittedName>
</protein>
<gene>
    <name evidence="2" type="ORF">IFM89_028474</name>
</gene>